<proteinExistence type="inferred from homology"/>
<dbReference type="InterPro" id="IPR003789">
    <property type="entry name" value="Asn/Gln_tRNA_amidoTrase-B-like"/>
</dbReference>
<keyword evidence="1" id="KW-0496">Mitochondrion</keyword>
<dbReference type="AlphaFoldDB" id="A0A5M8PZH4"/>
<name>A0A5M8PZH4_9LECA</name>
<dbReference type="InterPro" id="IPR019004">
    <property type="entry name" value="YqeY/Aim41"/>
</dbReference>
<dbReference type="OrthoDB" id="538640at2759"/>
<protein>
    <recommendedName>
        <fullName evidence="1">Altered inheritance of mitochondria protein 41</fullName>
    </recommendedName>
</protein>
<dbReference type="PANTHER" id="PTHR28055:SF1">
    <property type="entry name" value="ALTERED INHERITANCE OF MITOCHONDRIA PROTEIN 41, MITOCHONDRIAL"/>
    <property type="match status" value="1"/>
</dbReference>
<comment type="caution">
    <text evidence="2">The sequence shown here is derived from an EMBL/GenBank/DDBJ whole genome shotgun (WGS) entry which is preliminary data.</text>
</comment>
<comment type="similarity">
    <text evidence="1">Belongs to the AIM41 family.</text>
</comment>
<dbReference type="PANTHER" id="PTHR28055">
    <property type="entry name" value="ALTERED INHERITANCE OF MITOCHONDRIA PROTEIN 41, MITOCHONDRIAL"/>
    <property type="match status" value="1"/>
</dbReference>
<comment type="subcellular location">
    <subcellularLocation>
        <location evidence="1">Mitochondrion</location>
    </subcellularLocation>
</comment>
<dbReference type="EMBL" id="VXIT01000002">
    <property type="protein sequence ID" value="KAA6414857.1"/>
    <property type="molecule type" value="Genomic_DNA"/>
</dbReference>
<dbReference type="Gene3D" id="1.10.1510.10">
    <property type="entry name" value="Uncharacterised protein YqeY/AIM41 PF09424, N-terminal domain"/>
    <property type="match status" value="1"/>
</dbReference>
<dbReference type="Pfam" id="PF09424">
    <property type="entry name" value="YqeY"/>
    <property type="match status" value="1"/>
</dbReference>
<evidence type="ECO:0000313" key="3">
    <source>
        <dbReference type="Proteomes" id="UP000324767"/>
    </source>
</evidence>
<organism evidence="2 3">
    <name type="scientific">Lasallia pustulata</name>
    <dbReference type="NCBI Taxonomy" id="136370"/>
    <lineage>
        <taxon>Eukaryota</taxon>
        <taxon>Fungi</taxon>
        <taxon>Dikarya</taxon>
        <taxon>Ascomycota</taxon>
        <taxon>Pezizomycotina</taxon>
        <taxon>Lecanoromycetes</taxon>
        <taxon>OSLEUM clade</taxon>
        <taxon>Umbilicariomycetidae</taxon>
        <taxon>Umbilicariales</taxon>
        <taxon>Umbilicariaceae</taxon>
        <taxon>Lasallia</taxon>
    </lineage>
</organism>
<sequence>MKTKDTNRLNVLRSLLAEITNASKTSSPITTDLQLLSLLRKRAAMSRTAAQDFGAAKRTDLKDKEEAQVAVLEEYAGEVDTIGEEEITRVVGEVIGRMVSDEKKLDLGSVLKNLLGPGGAFNGKPVEKAEVAKIVASLMADLIRKHTAQRSSEV</sequence>
<dbReference type="SUPFAM" id="SSF89095">
    <property type="entry name" value="GatB/YqeY motif"/>
    <property type="match status" value="1"/>
</dbReference>
<gene>
    <name evidence="1" type="primary">AIM41</name>
    <name evidence="2" type="ORF">FRX48_01607</name>
</gene>
<evidence type="ECO:0000256" key="1">
    <source>
        <dbReference type="RuleBase" id="RU365099"/>
    </source>
</evidence>
<reference evidence="2 3" key="1">
    <citation type="submission" date="2019-09" db="EMBL/GenBank/DDBJ databases">
        <title>The hologenome of the rock-dwelling lichen Lasallia pustulata.</title>
        <authorList>
            <person name="Greshake Tzovaras B."/>
            <person name="Segers F."/>
            <person name="Bicker A."/>
            <person name="Dal Grande F."/>
            <person name="Otte J."/>
            <person name="Hankeln T."/>
            <person name="Schmitt I."/>
            <person name="Ebersberger I."/>
        </authorList>
    </citation>
    <scope>NUCLEOTIDE SEQUENCE [LARGE SCALE GENOMIC DNA]</scope>
    <source>
        <strain evidence="2">A1-1</strain>
    </source>
</reference>
<accession>A0A5M8PZH4</accession>
<dbReference type="GO" id="GO:0016884">
    <property type="term" value="F:carbon-nitrogen ligase activity, with glutamine as amido-N-donor"/>
    <property type="evidence" value="ECO:0007669"/>
    <property type="project" value="UniProtKB-UniRule"/>
</dbReference>
<dbReference type="InterPro" id="IPR042184">
    <property type="entry name" value="YqeY/Aim41_N"/>
</dbReference>
<dbReference type="Proteomes" id="UP000324767">
    <property type="component" value="Unassembled WGS sequence"/>
</dbReference>
<evidence type="ECO:0000313" key="2">
    <source>
        <dbReference type="EMBL" id="KAA6414857.1"/>
    </source>
</evidence>
<dbReference type="GO" id="GO:0005739">
    <property type="term" value="C:mitochondrion"/>
    <property type="evidence" value="ECO:0007669"/>
    <property type="project" value="UniProtKB-SubCell"/>
</dbReference>